<evidence type="ECO:0000256" key="2">
    <source>
        <dbReference type="SAM" id="MobiDB-lite"/>
    </source>
</evidence>
<dbReference type="Pfam" id="PF25023">
    <property type="entry name" value="TEN_YD-shell"/>
    <property type="match status" value="2"/>
</dbReference>
<protein>
    <submittedName>
        <fullName evidence="4">Type IV secretion protein Rhs</fullName>
    </submittedName>
</protein>
<feature type="region of interest" description="Disordered" evidence="2">
    <location>
        <begin position="134"/>
        <end position="202"/>
    </location>
</feature>
<dbReference type="InterPro" id="IPR050708">
    <property type="entry name" value="T6SS_VgrG/RHS"/>
</dbReference>
<dbReference type="InterPro" id="IPR006530">
    <property type="entry name" value="YD"/>
</dbReference>
<keyword evidence="1" id="KW-0677">Repeat</keyword>
<dbReference type="Pfam" id="PF07591">
    <property type="entry name" value="PT-HINT"/>
    <property type="match status" value="1"/>
</dbReference>
<dbReference type="InterPro" id="IPR031325">
    <property type="entry name" value="RHS_repeat"/>
</dbReference>
<accession>A0A3P1WXF5</accession>
<dbReference type="InterPro" id="IPR045351">
    <property type="entry name" value="DUF6531"/>
</dbReference>
<evidence type="ECO:0000313" key="5">
    <source>
        <dbReference type="Proteomes" id="UP000280935"/>
    </source>
</evidence>
<dbReference type="InterPro" id="IPR003587">
    <property type="entry name" value="Hint_dom_N"/>
</dbReference>
<dbReference type="CDD" id="cd00081">
    <property type="entry name" value="Hint"/>
    <property type="match status" value="1"/>
</dbReference>
<dbReference type="NCBIfam" id="TIGR01643">
    <property type="entry name" value="YD_repeat_2x"/>
    <property type="match status" value="15"/>
</dbReference>
<dbReference type="Gene3D" id="2.170.16.10">
    <property type="entry name" value="Hedgehog/Intein (Hint) domain"/>
    <property type="match status" value="1"/>
</dbReference>
<dbReference type="Pfam" id="PF20148">
    <property type="entry name" value="DUF6531"/>
    <property type="match status" value="1"/>
</dbReference>
<dbReference type="InterPro" id="IPR022385">
    <property type="entry name" value="Rhs_assc_core"/>
</dbReference>
<dbReference type="GO" id="GO:0016539">
    <property type="term" value="P:intein-mediated protein splicing"/>
    <property type="evidence" value="ECO:0007669"/>
    <property type="project" value="InterPro"/>
</dbReference>
<feature type="compositionally biased region" description="Polar residues" evidence="2">
    <location>
        <begin position="170"/>
        <end position="185"/>
    </location>
</feature>
<dbReference type="SMART" id="SM00306">
    <property type="entry name" value="HintN"/>
    <property type="match status" value="1"/>
</dbReference>
<dbReference type="PANTHER" id="PTHR32305">
    <property type="match status" value="1"/>
</dbReference>
<sequence length="1999" mass="213210">MGGTVKLDDANLDNLKGLPDVAYDFSVSSSLQTAFKNAATVLEGQRGSRSTYRTNGLTDFEGYYSSLFKANGATQLSDLDEIARYLRLVATRVAEVDVKAREENKRRRQAREWAERRANRNLLQKTWDGIWQCGETPPFPEIDEDSKGPSESVTPPAPVERSPLEGRGAGSTSSARPSNLRSFAKNSRAADEEVRSTPGTLRTHCSSFATSCSWATLDASSVISGYEAWLAANETDAVWADTVAQAFEEAGGGDGPVSVSDATLDAALAAAGVADQRTDIQIDPPTAYGSPPTTGYSNDPVNAASGGFLENEEDLPFTGPAVSLGVTRAYSSLNPAVGAFGPGWSWWTEAGLEFTGETARLTLFDGRVVVFPRLGEGWGRARGENLWLESTSSGHVVTSSWGMRWLLDAAGRVRSISSGPGTGVIFDHDADGRLVGMRHEFGRGIEVCWDGSGERVVAVAATDGRSVAYGYDEVGRLVEVRAPGRIRRYGWDDVGRIVEVRDADGVVEVRNTYDDRGRVVTQLSPFGRSTRFVYLSGGITETSDEDGSRANTWIHDRRGRLIGLIDADGRRQSTAYDQWGNPVMVRRRDGAMTVSSYDARGRLVIRQLPSGMVEERQWDDQDRLVSLRVRAEEGEPDAVTRYFYEGTDRSPSRVVDAEGGVTAMLWENGLLRRITDPSGVSVDFAYDEHGELVSSTDAMGATARLERDEVGRVVAAVTPLGHRTTFRYDPATGLLTSRTDPTGARWSFEHSSAGRLIAVIDPEGARTEMAYDDSGENSETVDPLGRRLRKSYDDLGNLASVELPDGSSWRFGYDALSRLVTMTDAAEGARTLTYGEDGELARTVDPTGVVRLVERDASGAPTKVCDGGDDLSARYDLQGRLVAMAGADGQEVVNRYDLCGRLVEQVAADGAVTRMQRDAAGRLIAVTQPTGGTYRYEYDACGRWVATVSTGGDRYELIHDADSRVVGEVWPTGERVTTRFDEAGRIIERRQPGRGTVRFRYDRCGRIVSIRDPWHGHRRFRYDAAGQLVEAVDALGGVTRFVYDELAHQVEVIDPAGGVTRRTFDQMGRVTSETDPLGRTTVWTRDAAGRVVRSVRPSGQVLAWEWDEKGRLSRTLADGRLLSGFERDFSARTMTLTEGSGTRVEMAWDARGHLLRRLRDGAGVWWTYDEGGRRSSMCRPDGSITRYDYDANNRLAAVEHPATGRIEISRDAIGRITRVVGDGLDATWTWRGGAVVGNRVNRRGFIQELVLERDDDDRVVAQVSDGLRTEFSYDDAGRLVGSVTSEGLVSAYEWDAGGRLVSQVVGGARSEFSYDVAGQLVSATGPGGVVTTFSYDADGQRIREVGPDAERIFTWDPRGFLASVTSVVHDGDSVRVTSRRDLETDAGGQLARVDGAEVYWDSAAAAPSLAQVGSQVVVDALAAVALAGEPSRADAGSGGGSWLVPEIDGAGADAWLIPSIEVPGAAGFGDAAQQGAGEVGIGPWGALNLEGLSLTGVRAYDPATRSFLSPDPLLPVTASGWAGNPYAWAGNDPVGASDPLGLRPVSEDDLKVYQQASNGWLANTAAAATSWVKNNWEYIAAGAVIVAGVAVMCTGVGGPIGAAMIGGALMGAGSSIATQKFTTGSVDWGKVAVDGAIGTVSGLAGGGAAAAVGRAAQGASCLGRNILTGAAESAVDGAVSGGLSYLTGPGPHTVAGFASAAGSGGLEGGVMGGAGGALSKVSGVSRYGCFTAGTQVLMADGTTTPIEEVAVGDRVVSHDPVSGNNVEGTVEQVHVHEDVPTLTLTTTAGEITTTTTHPFYVEDKGWLPAGDLQEGDRLRPADGTTDTTVEIISLQATGHTETVYNITVTGWHNYHVLTKDNPDNTPVLVHNDGACTTEDLWAAGNRAAPRPPRTSDFGVADGTDMVGSGPKPTVPTDEVKGASTFKSYEDLADNLNGQAHRLPKGSELPDGLAVHADGKDVGGEMPWGHRTVYPDKPMTFDEFSSKFSSMEWGYERKIK</sequence>
<dbReference type="SUPFAM" id="SSF51294">
    <property type="entry name" value="Hedgehog/intein (Hint) domain"/>
    <property type="match status" value="1"/>
</dbReference>
<dbReference type="InterPro" id="IPR036844">
    <property type="entry name" value="Hint_dom_sf"/>
</dbReference>
<dbReference type="Gene3D" id="2.180.10.10">
    <property type="entry name" value="RHS repeat-associated core"/>
    <property type="match status" value="6"/>
</dbReference>
<dbReference type="InterPro" id="IPR006141">
    <property type="entry name" value="Intein_N"/>
</dbReference>
<reference evidence="4 5" key="1">
    <citation type="submission" date="2018-11" db="EMBL/GenBank/DDBJ databases">
        <title>Genomes From Bacteria Associated with the Canine Oral Cavity: a Test Case for Automated Genome-Based Taxonomic Assignment.</title>
        <authorList>
            <person name="Coil D.A."/>
            <person name="Jospin G."/>
            <person name="Darling A.E."/>
            <person name="Wallis C."/>
            <person name="Davis I.J."/>
            <person name="Harris S."/>
            <person name="Eisen J.A."/>
            <person name="Holcombe L.J."/>
            <person name="O'Flynn C."/>
        </authorList>
    </citation>
    <scope>NUCLEOTIDE SEQUENCE [LARGE SCALE GENOMIC DNA]</scope>
    <source>
        <strain evidence="4 5">OH2822_COT-296</strain>
    </source>
</reference>
<dbReference type="EMBL" id="RQYT01000001">
    <property type="protein sequence ID" value="RRD51312.1"/>
    <property type="molecule type" value="Genomic_DNA"/>
</dbReference>
<dbReference type="PANTHER" id="PTHR32305:SF15">
    <property type="entry name" value="PROTEIN RHSA-RELATED"/>
    <property type="match status" value="1"/>
</dbReference>
<dbReference type="Proteomes" id="UP000280935">
    <property type="component" value="Unassembled WGS sequence"/>
</dbReference>
<proteinExistence type="predicted"/>
<name>A0A3P1WXF5_9ACTN</name>
<evidence type="ECO:0000259" key="3">
    <source>
        <dbReference type="SMART" id="SM00306"/>
    </source>
</evidence>
<dbReference type="NCBIfam" id="TIGR03696">
    <property type="entry name" value="Rhs_assc_core"/>
    <property type="match status" value="1"/>
</dbReference>
<dbReference type="InterPro" id="IPR056823">
    <property type="entry name" value="TEN-like_YD-shell"/>
</dbReference>
<dbReference type="Pfam" id="PF05593">
    <property type="entry name" value="RHS_repeat"/>
    <property type="match status" value="7"/>
</dbReference>
<dbReference type="PROSITE" id="PS50817">
    <property type="entry name" value="INTEIN_N_TER"/>
    <property type="match status" value="1"/>
</dbReference>
<evidence type="ECO:0000313" key="4">
    <source>
        <dbReference type="EMBL" id="RRD51312.1"/>
    </source>
</evidence>
<comment type="caution">
    <text evidence="4">The sequence shown here is derived from an EMBL/GenBank/DDBJ whole genome shotgun (WGS) entry which is preliminary data.</text>
</comment>
<organism evidence="4 5">
    <name type="scientific">Arachnia propionica</name>
    <dbReference type="NCBI Taxonomy" id="1750"/>
    <lineage>
        <taxon>Bacteria</taxon>
        <taxon>Bacillati</taxon>
        <taxon>Actinomycetota</taxon>
        <taxon>Actinomycetes</taxon>
        <taxon>Propionibacteriales</taxon>
        <taxon>Propionibacteriaceae</taxon>
        <taxon>Arachnia</taxon>
    </lineage>
</organism>
<dbReference type="SUPFAM" id="SSF82171">
    <property type="entry name" value="DPP6 N-terminal domain-like"/>
    <property type="match status" value="1"/>
</dbReference>
<feature type="domain" description="Hint" evidence="3">
    <location>
        <begin position="1727"/>
        <end position="1822"/>
    </location>
</feature>
<dbReference type="OrthoDB" id="3712874at2"/>
<evidence type="ECO:0000256" key="1">
    <source>
        <dbReference type="ARBA" id="ARBA00022737"/>
    </source>
</evidence>
<gene>
    <name evidence="4" type="ORF">EII35_00025</name>
</gene>